<evidence type="ECO:0000313" key="4">
    <source>
        <dbReference type="Proteomes" id="UP000010716"/>
    </source>
</evidence>
<feature type="domain" description="N-acetyltransferase" evidence="1">
    <location>
        <begin position="140"/>
        <end position="277"/>
    </location>
</feature>
<sequence>MSSAVVTLKASHYPEVYSFLSQQEPWSIIAFDALLTHGLSRPGHHWFAEVEHGEIKGVIYHHDQLVQICYASFSQHTVLGTFLSKYLSYFITHGEKKQLSWLKKQLTRYESKCLEQSLFVVQSKRTPHLINQPLMGLKNIRFRPAVPADYARLAALYAGSEVEQQVDGQLVWEAVRRGRVIVAEQKQLAGTVMCLKESPRYVLLGGLYVAPWARSQGIASLLGQKMVQHVLKRGKKVCFYYRDSSLTPFYQRADFQPIGYWNSYSFTSKQTMFFNGSS</sequence>
<dbReference type="Pfam" id="PF13508">
    <property type="entry name" value="Acetyltransf_7"/>
    <property type="match status" value="1"/>
</dbReference>
<dbReference type="InterPro" id="IPR000182">
    <property type="entry name" value="GNAT_dom"/>
</dbReference>
<reference evidence="3 5" key="2">
    <citation type="journal article" date="2020" name="Extremophiles">
        <title>Genomic analysis of Caldalkalibacillus thermarum TA2.A1 reveals aerobic alkaliphilic metabolism and evolutionary hallmarks linking alkaliphilic bacteria and plant life.</title>
        <authorList>
            <person name="de Jong S.I."/>
            <person name="van den Broek M.A."/>
            <person name="Merkel A.Y."/>
            <person name="de la Torre Cortes P."/>
            <person name="Kalamorz F."/>
            <person name="Cook G.M."/>
            <person name="van Loosdrecht M.C.M."/>
            <person name="McMillan D.G.G."/>
        </authorList>
    </citation>
    <scope>NUCLEOTIDE SEQUENCE [LARGE SCALE GENOMIC DNA]</scope>
    <source>
        <strain evidence="3 5">TA2.A1</strain>
    </source>
</reference>
<reference evidence="2 4" key="1">
    <citation type="journal article" date="2011" name="J. Bacteriol.">
        <title>Draft genome sequence of the thermoalkaliphilic Caldalkalibacillus thermarum strain TA2.A1.</title>
        <authorList>
            <person name="Kalamorz F."/>
            <person name="Keis S."/>
            <person name="McMillan D.G."/>
            <person name="Olsson K."/>
            <person name="Stanton J.A."/>
            <person name="Stockwell P."/>
            <person name="Black M.A."/>
            <person name="Klingeman D.M."/>
            <person name="Land M.L."/>
            <person name="Han C.S."/>
            <person name="Martin S.L."/>
            <person name="Becher S.A."/>
            <person name="Peddie C.J."/>
            <person name="Morgan H.W."/>
            <person name="Matthies D."/>
            <person name="Preiss L."/>
            <person name="Meier T."/>
            <person name="Brown S.D."/>
            <person name="Cook G.M."/>
        </authorList>
    </citation>
    <scope>NUCLEOTIDE SEQUENCE [LARGE SCALE GENOMIC DNA]</scope>
    <source>
        <strain evidence="2 4">TA2.A1</strain>
    </source>
</reference>
<dbReference type="Proteomes" id="UP000010716">
    <property type="component" value="Unassembled WGS sequence"/>
</dbReference>
<dbReference type="EMBL" id="CP082237">
    <property type="protein sequence ID" value="QZT33270.1"/>
    <property type="molecule type" value="Genomic_DNA"/>
</dbReference>
<evidence type="ECO:0000259" key="1">
    <source>
        <dbReference type="PROSITE" id="PS51186"/>
    </source>
</evidence>
<keyword evidence="5" id="KW-1185">Reference proteome</keyword>
<evidence type="ECO:0000313" key="2">
    <source>
        <dbReference type="EMBL" id="EGL81678.1"/>
    </source>
</evidence>
<proteinExistence type="predicted"/>
<evidence type="ECO:0000313" key="5">
    <source>
        <dbReference type="Proteomes" id="UP000825179"/>
    </source>
</evidence>
<dbReference type="KEGG" id="cthu:HUR95_13385"/>
<gene>
    <name evidence="2" type="ORF">CathTA2_2864</name>
    <name evidence="3" type="ORF">HUR95_13385</name>
</gene>
<keyword evidence="2" id="KW-0808">Transferase</keyword>
<dbReference type="SUPFAM" id="SSF55729">
    <property type="entry name" value="Acyl-CoA N-acyltransferases (Nat)"/>
    <property type="match status" value="1"/>
</dbReference>
<dbReference type="RefSeq" id="WP_007506205.1">
    <property type="nucleotide sequence ID" value="NZ_AFCE01000163.1"/>
</dbReference>
<dbReference type="CDD" id="cd04301">
    <property type="entry name" value="NAT_SF"/>
    <property type="match status" value="1"/>
</dbReference>
<dbReference type="InterPro" id="IPR016181">
    <property type="entry name" value="Acyl_CoA_acyltransferase"/>
</dbReference>
<dbReference type="GO" id="GO:0016747">
    <property type="term" value="F:acyltransferase activity, transferring groups other than amino-acyl groups"/>
    <property type="evidence" value="ECO:0007669"/>
    <property type="project" value="InterPro"/>
</dbReference>
<dbReference type="Proteomes" id="UP000825179">
    <property type="component" value="Chromosome"/>
</dbReference>
<evidence type="ECO:0000313" key="3">
    <source>
        <dbReference type="EMBL" id="QZT33270.1"/>
    </source>
</evidence>
<protein>
    <submittedName>
        <fullName evidence="2">GCN5-related N-acetyltransferase</fullName>
    </submittedName>
    <submittedName>
        <fullName evidence="3">GNAT family N-acetyltransferase</fullName>
        <ecNumber evidence="3">2.3.1.-</ecNumber>
    </submittedName>
</protein>
<reference evidence="3" key="3">
    <citation type="submission" date="2021-08" db="EMBL/GenBank/DDBJ databases">
        <authorList>
            <person name="de Jong S."/>
            <person name="van den Broek M."/>
            <person name="Merkel A."/>
            <person name="de la Torre Cortes P."/>
            <person name="Kalamorz F."/>
            <person name="Cook G."/>
            <person name="van Loosdrecht M."/>
            <person name="McMillan D."/>
        </authorList>
    </citation>
    <scope>NUCLEOTIDE SEQUENCE</scope>
    <source>
        <strain evidence="3">TA2.A1</strain>
    </source>
</reference>
<dbReference type="OrthoDB" id="1895809at2"/>
<keyword evidence="3" id="KW-0012">Acyltransferase</keyword>
<dbReference type="EMBL" id="AFCE01000163">
    <property type="protein sequence ID" value="EGL81678.1"/>
    <property type="molecule type" value="Genomic_DNA"/>
</dbReference>
<dbReference type="EC" id="2.3.1.-" evidence="3"/>
<organism evidence="2 4">
    <name type="scientific">Caldalkalibacillus thermarum (strain TA2.A1)</name>
    <dbReference type="NCBI Taxonomy" id="986075"/>
    <lineage>
        <taxon>Bacteria</taxon>
        <taxon>Bacillati</taxon>
        <taxon>Bacillota</taxon>
        <taxon>Bacilli</taxon>
        <taxon>Bacillales</taxon>
        <taxon>Bacillaceae</taxon>
        <taxon>Caldalkalibacillus</taxon>
    </lineage>
</organism>
<dbReference type="AlphaFoldDB" id="F5LAC9"/>
<dbReference type="PROSITE" id="PS51186">
    <property type="entry name" value="GNAT"/>
    <property type="match status" value="1"/>
</dbReference>
<dbReference type="Gene3D" id="3.40.630.30">
    <property type="match status" value="1"/>
</dbReference>
<accession>F5LAC9</accession>
<name>F5LAC9_CALTT</name>